<feature type="transmembrane region" description="Helical" evidence="1">
    <location>
        <begin position="357"/>
        <end position="376"/>
    </location>
</feature>
<dbReference type="Proteomes" id="UP000298616">
    <property type="component" value="Chromosome"/>
</dbReference>
<feature type="transmembrane region" description="Helical" evidence="1">
    <location>
        <begin position="173"/>
        <end position="200"/>
    </location>
</feature>
<organism evidence="2 3">
    <name type="scientific">Mangrovivirga cuniculi</name>
    <dbReference type="NCBI Taxonomy" id="2715131"/>
    <lineage>
        <taxon>Bacteria</taxon>
        <taxon>Pseudomonadati</taxon>
        <taxon>Bacteroidota</taxon>
        <taxon>Cytophagia</taxon>
        <taxon>Cytophagales</taxon>
        <taxon>Mangrovivirgaceae</taxon>
        <taxon>Mangrovivirga</taxon>
    </lineage>
</organism>
<keyword evidence="3" id="KW-1185">Reference proteome</keyword>
<dbReference type="OrthoDB" id="3862418at2"/>
<evidence type="ECO:0000313" key="2">
    <source>
        <dbReference type="EMBL" id="QCK14739.1"/>
    </source>
</evidence>
<sequence>MLPEFRPRNFFIFLFCVKLLFAISVTYYYSEVTTGDQGSYIHDLEVLADYFIESPGAIADLYFGNQYEGGDNLIYGNNKRSLNFEKIILPIYIVSFRSVWITIVFIALLQALLMTAIWTDKKVPEYLKLILISLFIIPGITFWTSGILKESIYLVFALLFFIGIFFYEKYFAALIILFSAIVCFSIKPYNSILILLLILFAQIMLRQKASKIVVVAILFFIVLGLFILPLVDPNFGISRWSEIIKENQSYYYANACNGENCIPFDTSSSSLHVKNILIALFYGLFGPLDLSASNYLVLLASIQKMILIGVSFLCGFFVIIEKTNKYLIGSLIIYLVVSSVLTALTTINFGTLMRYSVYYTPVIWGGFFYFSIKYFIQLRAKRSDFNSFAKKK</sequence>
<reference evidence="2 3" key="1">
    <citation type="submission" date="2018-04" db="EMBL/GenBank/DDBJ databases">
        <title>Complete genome uncultured novel isolate.</title>
        <authorList>
            <person name="Merlino G."/>
        </authorList>
    </citation>
    <scope>NUCLEOTIDE SEQUENCE [LARGE SCALE GENOMIC DNA]</scope>
    <source>
        <strain evidence="3">R1DC9</strain>
    </source>
</reference>
<keyword evidence="1" id="KW-0472">Membrane</keyword>
<feature type="transmembrane region" description="Helical" evidence="1">
    <location>
        <begin position="212"/>
        <end position="231"/>
    </location>
</feature>
<evidence type="ECO:0000256" key="1">
    <source>
        <dbReference type="SAM" id="Phobius"/>
    </source>
</evidence>
<feature type="transmembrane region" description="Helical" evidence="1">
    <location>
        <begin position="331"/>
        <end position="351"/>
    </location>
</feature>
<protein>
    <recommendedName>
        <fullName evidence="4">Glycosyltransferase RgtA/B/C/D-like domain-containing protein</fullName>
    </recommendedName>
</protein>
<evidence type="ECO:0000313" key="3">
    <source>
        <dbReference type="Proteomes" id="UP000298616"/>
    </source>
</evidence>
<dbReference type="EMBL" id="CP028923">
    <property type="protein sequence ID" value="QCK14739.1"/>
    <property type="molecule type" value="Genomic_DNA"/>
</dbReference>
<feature type="transmembrane region" description="Helical" evidence="1">
    <location>
        <begin position="295"/>
        <end position="319"/>
    </location>
</feature>
<dbReference type="AlphaFoldDB" id="A0A4D7JET0"/>
<keyword evidence="1" id="KW-0812">Transmembrane</keyword>
<proteinExistence type="predicted"/>
<dbReference type="KEGG" id="fpf:DCC35_08295"/>
<evidence type="ECO:0008006" key="4">
    <source>
        <dbReference type="Google" id="ProtNLM"/>
    </source>
</evidence>
<feature type="transmembrane region" description="Helical" evidence="1">
    <location>
        <begin position="87"/>
        <end position="114"/>
    </location>
</feature>
<feature type="transmembrane region" description="Helical" evidence="1">
    <location>
        <begin position="151"/>
        <end position="167"/>
    </location>
</feature>
<dbReference type="RefSeq" id="WP_137090325.1">
    <property type="nucleotide sequence ID" value="NZ_CP028923.1"/>
</dbReference>
<accession>A0A4D7JET0</accession>
<feature type="transmembrane region" description="Helical" evidence="1">
    <location>
        <begin position="12"/>
        <end position="30"/>
    </location>
</feature>
<keyword evidence="1" id="KW-1133">Transmembrane helix</keyword>
<gene>
    <name evidence="2" type="ORF">DCC35_08295</name>
</gene>
<feature type="transmembrane region" description="Helical" evidence="1">
    <location>
        <begin position="126"/>
        <end position="144"/>
    </location>
</feature>
<name>A0A4D7JET0_9BACT</name>